<protein>
    <submittedName>
        <fullName evidence="5">ABC transporter, ATP-binding protein</fullName>
    </submittedName>
</protein>
<evidence type="ECO:0000256" key="3">
    <source>
        <dbReference type="ARBA" id="ARBA00022840"/>
    </source>
</evidence>
<evidence type="ECO:0000256" key="1">
    <source>
        <dbReference type="ARBA" id="ARBA00022737"/>
    </source>
</evidence>
<dbReference type="AlphaFoldDB" id="V2XPW7"/>
<keyword evidence="3 5" id="KW-0067">ATP-binding</keyword>
<dbReference type="Proteomes" id="UP000018227">
    <property type="component" value="Unassembled WGS sequence"/>
</dbReference>
<dbReference type="GO" id="GO:0016887">
    <property type="term" value="F:ATP hydrolysis activity"/>
    <property type="evidence" value="ECO:0007669"/>
    <property type="project" value="InterPro"/>
</dbReference>
<dbReference type="PROSITE" id="PS50893">
    <property type="entry name" value="ABC_TRANSPORTER_2"/>
    <property type="match status" value="1"/>
</dbReference>
<sequence>MLQIKNSTITHKKDLRIILNDFSCTLNDGDKAVIIGEEGNGKSTLLKWIYDDKLVDDYCETKGEIIKAKERVAYLPQELPAEYLKLSIYEFFMQEDSFLSQAPKALSKMAKDFNLPTDFFYSEQLMGTLSGGEKVKAGLMKLLFSEPTVLLLDEPSNDLDIETLELLEHIIKDWKHIVLFISHDEVLIENTANMIIHLEQIQRKTVSKYTIARLPYLRYKEERLTNFENQERQYKNDKRAKKIRDEKLKRIYQSVDHAQETISRSDPAGGRLLKKKMHSVKSMAHRFEREDENMTNKPGQEDAIFFKLGSKNSAIPAGKTVIDYELSKLFTPDGKRILSENIFLKIRGSEKVCITGKNGAGKTTLLHKIAENLLARTDIKAEYMPQNYEELLQLNITPVEYLCPSGDKEESTKIRTYLGSLNYTTDEMEHSISELSGGQKAKIFLLKMSLSGANVLILDEPTRNFSPLSGPVIRKILREFPGAIISISHDRKFIDEVCDKVYFLSKDGLK</sequence>
<gene>
    <name evidence="5" type="ORF">GCWU0000282_000557</name>
</gene>
<dbReference type="SMART" id="SM00382">
    <property type="entry name" value="AAA"/>
    <property type="match status" value="2"/>
</dbReference>
<dbReference type="RefSeq" id="WP_023353449.1">
    <property type="nucleotide sequence ID" value="NZ_KI535366.1"/>
</dbReference>
<feature type="domain" description="ABC transporter" evidence="4">
    <location>
        <begin position="2"/>
        <end position="225"/>
    </location>
</feature>
<dbReference type="Pfam" id="PF00005">
    <property type="entry name" value="ABC_tran"/>
    <property type="match status" value="2"/>
</dbReference>
<dbReference type="HOGENOM" id="CLU_000604_36_0_9"/>
<dbReference type="Gene3D" id="3.40.50.300">
    <property type="entry name" value="P-loop containing nucleotide triphosphate hydrolases"/>
    <property type="match status" value="2"/>
</dbReference>
<dbReference type="eggNOG" id="COG0488">
    <property type="taxonomic scope" value="Bacteria"/>
</dbReference>
<organism evidence="5 6">
    <name type="scientific">Catonella morbi ATCC 51271</name>
    <dbReference type="NCBI Taxonomy" id="592026"/>
    <lineage>
        <taxon>Bacteria</taxon>
        <taxon>Bacillati</taxon>
        <taxon>Bacillota</taxon>
        <taxon>Clostridia</taxon>
        <taxon>Lachnospirales</taxon>
        <taxon>Lachnospiraceae</taxon>
        <taxon>Catonella</taxon>
    </lineage>
</organism>
<dbReference type="InterPro" id="IPR017871">
    <property type="entry name" value="ABC_transporter-like_CS"/>
</dbReference>
<keyword evidence="1" id="KW-0677">Repeat</keyword>
<dbReference type="EMBL" id="ACIL03000005">
    <property type="protein sequence ID" value="ESL04209.1"/>
    <property type="molecule type" value="Genomic_DNA"/>
</dbReference>
<accession>V2XPW7</accession>
<name>V2XPW7_9FIRM</name>
<evidence type="ECO:0000256" key="2">
    <source>
        <dbReference type="ARBA" id="ARBA00022741"/>
    </source>
</evidence>
<dbReference type="InterPro" id="IPR003593">
    <property type="entry name" value="AAA+_ATPase"/>
</dbReference>
<dbReference type="InterPro" id="IPR050611">
    <property type="entry name" value="ABCF"/>
</dbReference>
<comment type="caution">
    <text evidence="5">The sequence shown here is derived from an EMBL/GenBank/DDBJ whole genome shotgun (WGS) entry which is preliminary data.</text>
</comment>
<dbReference type="InterPro" id="IPR027417">
    <property type="entry name" value="P-loop_NTPase"/>
</dbReference>
<dbReference type="InterPro" id="IPR003439">
    <property type="entry name" value="ABC_transporter-like_ATP-bd"/>
</dbReference>
<reference evidence="5 6" key="1">
    <citation type="submission" date="2013-06" db="EMBL/GenBank/DDBJ databases">
        <authorList>
            <person name="Weinstock G."/>
            <person name="Sodergren E."/>
            <person name="Clifton S."/>
            <person name="Fulton L."/>
            <person name="Fulton B."/>
            <person name="Courtney L."/>
            <person name="Fronick C."/>
            <person name="Harrison M."/>
            <person name="Strong C."/>
            <person name="Farmer C."/>
            <person name="Delahaunty K."/>
            <person name="Markovic C."/>
            <person name="Hall O."/>
            <person name="Minx P."/>
            <person name="Tomlinson C."/>
            <person name="Mitreva M."/>
            <person name="Nelson J."/>
            <person name="Hou S."/>
            <person name="Wollam A."/>
            <person name="Pepin K.H."/>
            <person name="Johnson M."/>
            <person name="Bhonagiri V."/>
            <person name="Nash W.E."/>
            <person name="Warren W."/>
            <person name="Chinwalla A."/>
            <person name="Mardis E.R."/>
            <person name="Wilson R.K."/>
        </authorList>
    </citation>
    <scope>NUCLEOTIDE SEQUENCE [LARGE SCALE GENOMIC DNA]</scope>
    <source>
        <strain evidence="5 6">ATCC 51271</strain>
    </source>
</reference>
<dbReference type="OrthoDB" id="9801441at2"/>
<dbReference type="STRING" id="592026.GCWU0000282_000557"/>
<evidence type="ECO:0000313" key="5">
    <source>
        <dbReference type="EMBL" id="ESL04209.1"/>
    </source>
</evidence>
<proteinExistence type="predicted"/>
<dbReference type="PROSITE" id="PS00211">
    <property type="entry name" value="ABC_TRANSPORTER_1"/>
    <property type="match status" value="1"/>
</dbReference>
<dbReference type="CDD" id="cd03221">
    <property type="entry name" value="ABCF_EF-3"/>
    <property type="match status" value="1"/>
</dbReference>
<keyword evidence="6" id="KW-1185">Reference proteome</keyword>
<dbReference type="PANTHER" id="PTHR19211">
    <property type="entry name" value="ATP-BINDING TRANSPORT PROTEIN-RELATED"/>
    <property type="match status" value="1"/>
</dbReference>
<keyword evidence="2" id="KW-0547">Nucleotide-binding</keyword>
<dbReference type="GO" id="GO:0005524">
    <property type="term" value="F:ATP binding"/>
    <property type="evidence" value="ECO:0007669"/>
    <property type="project" value="UniProtKB-KW"/>
</dbReference>
<dbReference type="PANTHER" id="PTHR19211:SF14">
    <property type="entry name" value="ATP-BINDING CASSETTE SUB-FAMILY F MEMBER 1"/>
    <property type="match status" value="1"/>
</dbReference>
<evidence type="ECO:0000313" key="6">
    <source>
        <dbReference type="Proteomes" id="UP000018227"/>
    </source>
</evidence>
<dbReference type="SUPFAM" id="SSF52540">
    <property type="entry name" value="P-loop containing nucleoside triphosphate hydrolases"/>
    <property type="match status" value="2"/>
</dbReference>
<evidence type="ECO:0000259" key="4">
    <source>
        <dbReference type="PROSITE" id="PS50893"/>
    </source>
</evidence>